<organism evidence="6 7">
    <name type="scientific">Tomitella fengzijianii</name>
    <dbReference type="NCBI Taxonomy" id="2597660"/>
    <lineage>
        <taxon>Bacteria</taxon>
        <taxon>Bacillati</taxon>
        <taxon>Actinomycetota</taxon>
        <taxon>Actinomycetes</taxon>
        <taxon>Mycobacteriales</taxon>
        <taxon>Tomitella</taxon>
    </lineage>
</organism>
<dbReference type="SUPFAM" id="SSF50494">
    <property type="entry name" value="Trypsin-like serine proteases"/>
    <property type="match status" value="1"/>
</dbReference>
<feature type="transmembrane region" description="Helical" evidence="5">
    <location>
        <begin position="32"/>
        <end position="51"/>
    </location>
</feature>
<dbReference type="OrthoDB" id="9766361at2"/>
<evidence type="ECO:0000313" key="7">
    <source>
        <dbReference type="Proteomes" id="UP000317344"/>
    </source>
</evidence>
<keyword evidence="4 5" id="KW-0472">Membrane</keyword>
<dbReference type="Gene3D" id="2.40.10.10">
    <property type="entry name" value="Trypsin-like serine proteases"/>
    <property type="match status" value="2"/>
</dbReference>
<accession>A0A516X025</accession>
<feature type="transmembrane region" description="Helical" evidence="5">
    <location>
        <begin position="6"/>
        <end position="25"/>
    </location>
</feature>
<dbReference type="PRINTS" id="PR00834">
    <property type="entry name" value="PROTEASES2C"/>
</dbReference>
<comment type="subcellular location">
    <subcellularLocation>
        <location evidence="1">Membrane</location>
        <topology evidence="1">Multi-pass membrane protein</topology>
    </subcellularLocation>
</comment>
<evidence type="ECO:0000256" key="3">
    <source>
        <dbReference type="ARBA" id="ARBA00022989"/>
    </source>
</evidence>
<dbReference type="NCBIfam" id="NF033740">
    <property type="entry name" value="MarP_fam_protase"/>
    <property type="match status" value="1"/>
</dbReference>
<dbReference type="InterPro" id="IPR047680">
    <property type="entry name" value="MarP-like"/>
</dbReference>
<name>A0A516X025_9ACTN</name>
<dbReference type="InterPro" id="IPR001940">
    <property type="entry name" value="Peptidase_S1C"/>
</dbReference>
<protein>
    <submittedName>
        <fullName evidence="6">MarP family serine protease</fullName>
    </submittedName>
</protein>
<dbReference type="GO" id="GO:0004252">
    <property type="term" value="F:serine-type endopeptidase activity"/>
    <property type="evidence" value="ECO:0007669"/>
    <property type="project" value="InterPro"/>
</dbReference>
<evidence type="ECO:0000256" key="2">
    <source>
        <dbReference type="ARBA" id="ARBA00022692"/>
    </source>
</evidence>
<sequence>MTGSAWLDIAVVAIAVLAAMSGWRYGAIASALAFLGVLGGLAAGIELTPHLVGGVEDARGRLILGILLIVLLAVCGEIIGVSVGRFARRFIQHHAVRLVDSAVGALFQAVAVLVTAWLLAVPVATNTQSTAAAAVRDSWVLSNVDALAPSWLRAVPGRLSSLLDTSGLPDVLGPFARTPITDVDPPVPGSVSAPGVVAASESVLEIRGRAPGCQRTLEGSGFVVAPQRVMTNAHVVAGTSSVSVMTRDGALSATVVLFDSTTDVAILDVPELNVSALRFAPEPAHSGEEAVVLGYPGGGPFTASPARVRDRIMLSGPDIYHSTTIEREVYTIRGKVRSGNSGGPLVALDGSVLGVVFGAAVDDPDTGFVLTAEEVQAQVSSAEEWSGAVGTGSCVA</sequence>
<reference evidence="6 7" key="2">
    <citation type="submission" date="2019-07" db="EMBL/GenBank/DDBJ databases">
        <authorList>
            <person name="Huang Y."/>
        </authorList>
    </citation>
    <scope>NUCLEOTIDE SEQUENCE [LARGE SCALE GENOMIC DNA]</scope>
    <source>
        <strain evidence="6 7">HY188</strain>
    </source>
</reference>
<dbReference type="RefSeq" id="WP_143906133.1">
    <property type="nucleotide sequence ID" value="NZ_CP041765.1"/>
</dbReference>
<keyword evidence="6" id="KW-0378">Hydrolase</keyword>
<dbReference type="Pfam" id="PF02674">
    <property type="entry name" value="Colicin_V"/>
    <property type="match status" value="1"/>
</dbReference>
<keyword evidence="6" id="KW-0645">Protease</keyword>
<dbReference type="EMBL" id="CP041765">
    <property type="protein sequence ID" value="QDQ96446.1"/>
    <property type="molecule type" value="Genomic_DNA"/>
</dbReference>
<evidence type="ECO:0000256" key="1">
    <source>
        <dbReference type="ARBA" id="ARBA00004141"/>
    </source>
</evidence>
<gene>
    <name evidence="6" type="ORF">FO059_02675</name>
</gene>
<dbReference type="KEGG" id="toy:FO059_02675"/>
<dbReference type="AlphaFoldDB" id="A0A516X025"/>
<evidence type="ECO:0000256" key="5">
    <source>
        <dbReference type="SAM" id="Phobius"/>
    </source>
</evidence>
<keyword evidence="7" id="KW-1185">Reference proteome</keyword>
<feature type="transmembrane region" description="Helical" evidence="5">
    <location>
        <begin position="98"/>
        <end position="120"/>
    </location>
</feature>
<evidence type="ECO:0000313" key="6">
    <source>
        <dbReference type="EMBL" id="QDQ96446.1"/>
    </source>
</evidence>
<evidence type="ECO:0000256" key="4">
    <source>
        <dbReference type="ARBA" id="ARBA00023136"/>
    </source>
</evidence>
<dbReference type="InterPro" id="IPR043504">
    <property type="entry name" value="Peptidase_S1_PA_chymotrypsin"/>
</dbReference>
<dbReference type="InterPro" id="IPR009003">
    <property type="entry name" value="Peptidase_S1_PA"/>
</dbReference>
<dbReference type="PANTHER" id="PTHR43019:SF23">
    <property type="entry name" value="PROTEASE DO-LIKE 5, CHLOROPLASTIC"/>
    <property type="match status" value="1"/>
</dbReference>
<dbReference type="Proteomes" id="UP000317344">
    <property type="component" value="Chromosome"/>
</dbReference>
<dbReference type="Pfam" id="PF13365">
    <property type="entry name" value="Trypsin_2"/>
    <property type="match status" value="1"/>
</dbReference>
<dbReference type="GO" id="GO:0006508">
    <property type="term" value="P:proteolysis"/>
    <property type="evidence" value="ECO:0007669"/>
    <property type="project" value="UniProtKB-KW"/>
</dbReference>
<reference evidence="6 7" key="1">
    <citation type="submission" date="2019-07" db="EMBL/GenBank/DDBJ databases">
        <title>Tomitella cavernea sp. nov., an actinomycete isolated from soil.</title>
        <authorList>
            <person name="Cheng J."/>
        </authorList>
    </citation>
    <scope>NUCLEOTIDE SEQUENCE [LARGE SCALE GENOMIC DNA]</scope>
    <source>
        <strain evidence="6 7">HY188</strain>
    </source>
</reference>
<keyword evidence="3 5" id="KW-1133">Transmembrane helix</keyword>
<keyword evidence="2 5" id="KW-0812">Transmembrane</keyword>
<feature type="transmembrane region" description="Helical" evidence="5">
    <location>
        <begin position="63"/>
        <end position="86"/>
    </location>
</feature>
<proteinExistence type="predicted"/>
<dbReference type="GO" id="GO:0016020">
    <property type="term" value="C:membrane"/>
    <property type="evidence" value="ECO:0007669"/>
    <property type="project" value="UniProtKB-SubCell"/>
</dbReference>
<dbReference type="InterPro" id="IPR003825">
    <property type="entry name" value="Colicin-V_CvpA"/>
</dbReference>
<dbReference type="PANTHER" id="PTHR43019">
    <property type="entry name" value="SERINE ENDOPROTEASE DEGS"/>
    <property type="match status" value="1"/>
</dbReference>
<dbReference type="GO" id="GO:0009403">
    <property type="term" value="P:toxin biosynthetic process"/>
    <property type="evidence" value="ECO:0007669"/>
    <property type="project" value="InterPro"/>
</dbReference>